<dbReference type="RefSeq" id="WP_093330788.1">
    <property type="nucleotide sequence ID" value="NZ_AP027363.1"/>
</dbReference>
<dbReference type="OrthoDB" id="6311251at2"/>
<keyword evidence="2" id="KW-1185">Reference proteome</keyword>
<evidence type="ECO:0000313" key="1">
    <source>
        <dbReference type="EMBL" id="SET68868.1"/>
    </source>
</evidence>
<proteinExistence type="predicted"/>
<sequence length="128" mass="14449">MNANQTMNKLFVLVLSYLFVFTVNANEVLLRPDNQARAYCHKSNKTICTVVVEGISTDVSAIENKNIGKLGIAPKEDYDNVVTFPSKWLRSSKDGDLIEFTTKAWLKGQVYTVRGTVFIDENGKYLHQ</sequence>
<dbReference type="EMBL" id="FOHK01000011">
    <property type="protein sequence ID" value="SET68868.1"/>
    <property type="molecule type" value="Genomic_DNA"/>
</dbReference>
<protein>
    <submittedName>
        <fullName evidence="1">Uncharacterized protein</fullName>
    </submittedName>
</protein>
<evidence type="ECO:0000313" key="2">
    <source>
        <dbReference type="Proteomes" id="UP000199308"/>
    </source>
</evidence>
<accession>A0A1I0GCX9</accession>
<name>A0A1I0GCX9_THASX</name>
<reference evidence="1 2" key="1">
    <citation type="submission" date="2016-10" db="EMBL/GenBank/DDBJ databases">
        <authorList>
            <person name="de Groot N.N."/>
        </authorList>
    </citation>
    <scope>NUCLEOTIDE SEQUENCE [LARGE SCALE GENOMIC DNA]</scope>
    <source>
        <strain evidence="1 2">DSM 19706</strain>
    </source>
</reference>
<gene>
    <name evidence="1" type="ORF">SAMN05660429_02419</name>
</gene>
<dbReference type="AlphaFoldDB" id="A0A1I0GCX9"/>
<dbReference type="Proteomes" id="UP000199308">
    <property type="component" value="Unassembled WGS sequence"/>
</dbReference>
<organism evidence="1 2">
    <name type="scientific">Thalassotalea agarivorans</name>
    <name type="common">Thalassomonas agarivorans</name>
    <dbReference type="NCBI Taxonomy" id="349064"/>
    <lineage>
        <taxon>Bacteria</taxon>
        <taxon>Pseudomonadati</taxon>
        <taxon>Pseudomonadota</taxon>
        <taxon>Gammaproteobacteria</taxon>
        <taxon>Alteromonadales</taxon>
        <taxon>Colwelliaceae</taxon>
        <taxon>Thalassotalea</taxon>
    </lineage>
</organism>